<dbReference type="RefSeq" id="WP_380653113.1">
    <property type="nucleotide sequence ID" value="NZ_JBHRVQ010000001.1"/>
</dbReference>
<dbReference type="Proteomes" id="UP001595637">
    <property type="component" value="Unassembled WGS sequence"/>
</dbReference>
<feature type="domain" description="HNH" evidence="1">
    <location>
        <begin position="35"/>
        <end position="95"/>
    </location>
</feature>
<reference evidence="3" key="1">
    <citation type="journal article" date="2019" name="Int. J. Syst. Evol. Microbiol.">
        <title>The Global Catalogue of Microorganisms (GCM) 10K type strain sequencing project: providing services to taxonomists for standard genome sequencing and annotation.</title>
        <authorList>
            <consortium name="The Broad Institute Genomics Platform"/>
            <consortium name="The Broad Institute Genome Sequencing Center for Infectious Disease"/>
            <person name="Wu L."/>
            <person name="Ma J."/>
        </authorList>
    </citation>
    <scope>NUCLEOTIDE SEQUENCE [LARGE SCALE GENOMIC DNA]</scope>
    <source>
        <strain evidence="3">CCM 7756</strain>
    </source>
</reference>
<dbReference type="InterPro" id="IPR002711">
    <property type="entry name" value="HNH"/>
</dbReference>
<keyword evidence="2" id="KW-0540">Nuclease</keyword>
<evidence type="ECO:0000313" key="2">
    <source>
        <dbReference type="EMBL" id="MFC3388123.1"/>
    </source>
</evidence>
<gene>
    <name evidence="2" type="ORF">ACFOEO_06030</name>
</gene>
<accession>A0ABV7N6P0</accession>
<protein>
    <submittedName>
        <fullName evidence="2">HNH endonuclease</fullName>
    </submittedName>
</protein>
<proteinExistence type="predicted"/>
<keyword evidence="2" id="KW-0255">Endonuclease</keyword>
<organism evidence="2 3">
    <name type="scientific">Salinicoccus sesuvii</name>
    <dbReference type="NCBI Taxonomy" id="868281"/>
    <lineage>
        <taxon>Bacteria</taxon>
        <taxon>Bacillati</taxon>
        <taxon>Bacillota</taxon>
        <taxon>Bacilli</taxon>
        <taxon>Bacillales</taxon>
        <taxon>Staphylococcaceae</taxon>
        <taxon>Salinicoccus</taxon>
    </lineage>
</organism>
<evidence type="ECO:0000313" key="3">
    <source>
        <dbReference type="Proteomes" id="UP001595637"/>
    </source>
</evidence>
<name>A0ABV7N6P0_9STAP</name>
<dbReference type="Gene3D" id="1.10.30.50">
    <property type="match status" value="1"/>
</dbReference>
<dbReference type="EMBL" id="JBHRVQ010000001">
    <property type="protein sequence ID" value="MFC3388123.1"/>
    <property type="molecule type" value="Genomic_DNA"/>
</dbReference>
<keyword evidence="2" id="KW-0378">Hydrolase</keyword>
<keyword evidence="3" id="KW-1185">Reference proteome</keyword>
<dbReference type="Pfam" id="PF01844">
    <property type="entry name" value="HNH"/>
    <property type="match status" value="1"/>
</dbReference>
<dbReference type="GO" id="GO:0004519">
    <property type="term" value="F:endonuclease activity"/>
    <property type="evidence" value="ECO:0007669"/>
    <property type="project" value="UniProtKB-KW"/>
</dbReference>
<comment type="caution">
    <text evidence="2">The sequence shown here is derived from an EMBL/GenBank/DDBJ whole genome shotgun (WGS) entry which is preliminary data.</text>
</comment>
<evidence type="ECO:0000259" key="1">
    <source>
        <dbReference type="Pfam" id="PF01844"/>
    </source>
</evidence>
<sequence length="109" mass="13253">MNFDFNKLTDRKAFYNSMPWRRKRDDIKGRDNNECQWCKAEGKLKMDVGRRDSEGKKTVILIVHHIQELEHRPDLRLDDNNLITICFECHEAHHGRARSKRKKWDDEMW</sequence>